<keyword evidence="1" id="KW-0378">Hydrolase</keyword>
<comment type="caution">
    <text evidence="1">The sequence shown here is derived from an EMBL/GenBank/DDBJ whole genome shotgun (WGS) entry which is preliminary data.</text>
</comment>
<dbReference type="Gene3D" id="3.10.10.10">
    <property type="entry name" value="HIV Type 1 Reverse Transcriptase, subunit A, domain 1"/>
    <property type="match status" value="1"/>
</dbReference>
<evidence type="ECO:0000313" key="1">
    <source>
        <dbReference type="EMBL" id="KAF8748826.1"/>
    </source>
</evidence>
<dbReference type="AlphaFoldDB" id="A0A8H7I4V6"/>
<evidence type="ECO:0000313" key="2">
    <source>
        <dbReference type="Proteomes" id="UP000614334"/>
    </source>
</evidence>
<gene>
    <name evidence="1" type="ORF">RHS01_10505</name>
</gene>
<dbReference type="EMBL" id="JACYCF010000033">
    <property type="protein sequence ID" value="KAF8748826.1"/>
    <property type="molecule type" value="Genomic_DNA"/>
</dbReference>
<dbReference type="GO" id="GO:0008233">
    <property type="term" value="F:peptidase activity"/>
    <property type="evidence" value="ECO:0007669"/>
    <property type="project" value="UniProtKB-KW"/>
</dbReference>
<dbReference type="InterPro" id="IPR053134">
    <property type="entry name" value="RNA-dir_DNA_polymerase"/>
</dbReference>
<sequence length="81" mass="9251">MTDAKSATLKDWLRDELKAGKIRPSKSSISSPVMFVPKKDGSRRLVVNYRRLNNWTKKNVYPFPVQTTSWPSSVVPRSSLN</sequence>
<proteinExistence type="predicted"/>
<keyword evidence="1" id="KW-0645">Protease</keyword>
<dbReference type="InterPro" id="IPR043502">
    <property type="entry name" value="DNA/RNA_pol_sf"/>
</dbReference>
<name>A0A8H7I4V6_9AGAM</name>
<accession>A0A8H7I4V6</accession>
<reference evidence="1" key="1">
    <citation type="submission" date="2020-09" db="EMBL/GenBank/DDBJ databases">
        <title>Comparative genome analyses of four rice-infecting Rhizoctonia solani isolates reveal extensive enrichment of homogalacturonan modification genes.</title>
        <authorList>
            <person name="Lee D.-Y."/>
            <person name="Jeon J."/>
            <person name="Kim K.-T."/>
            <person name="Cheong K."/>
            <person name="Song H."/>
            <person name="Choi G."/>
            <person name="Ko J."/>
            <person name="Opiyo S.O."/>
            <person name="Zuo S."/>
            <person name="Madhav S."/>
            <person name="Lee Y.-H."/>
            <person name="Wang G.-L."/>
        </authorList>
    </citation>
    <scope>NUCLEOTIDE SEQUENCE</scope>
    <source>
        <strain evidence="1">AG1-IA B2</strain>
    </source>
</reference>
<dbReference type="GO" id="GO:0006508">
    <property type="term" value="P:proteolysis"/>
    <property type="evidence" value="ECO:0007669"/>
    <property type="project" value="UniProtKB-KW"/>
</dbReference>
<organism evidence="1 2">
    <name type="scientific">Rhizoctonia solani</name>
    <dbReference type="NCBI Taxonomy" id="456999"/>
    <lineage>
        <taxon>Eukaryota</taxon>
        <taxon>Fungi</taxon>
        <taxon>Dikarya</taxon>
        <taxon>Basidiomycota</taxon>
        <taxon>Agaricomycotina</taxon>
        <taxon>Agaricomycetes</taxon>
        <taxon>Cantharellales</taxon>
        <taxon>Ceratobasidiaceae</taxon>
        <taxon>Rhizoctonia</taxon>
    </lineage>
</organism>
<dbReference type="PANTHER" id="PTHR24559">
    <property type="entry name" value="TRANSPOSON TY3-I GAG-POL POLYPROTEIN"/>
    <property type="match status" value="1"/>
</dbReference>
<protein>
    <submittedName>
        <fullName evidence="1">Retroviral aspartyl protease</fullName>
    </submittedName>
</protein>
<dbReference type="PANTHER" id="PTHR24559:SF440">
    <property type="entry name" value="RIBONUCLEASE H"/>
    <property type="match status" value="1"/>
</dbReference>
<dbReference type="SUPFAM" id="SSF56672">
    <property type="entry name" value="DNA/RNA polymerases"/>
    <property type="match status" value="1"/>
</dbReference>
<dbReference type="Proteomes" id="UP000614334">
    <property type="component" value="Unassembled WGS sequence"/>
</dbReference>